<keyword evidence="2" id="KW-0479">Metal-binding</keyword>
<dbReference type="SUPFAM" id="SSF109854">
    <property type="entry name" value="DinB/YfiT-like putative metalloenzymes"/>
    <property type="match status" value="1"/>
</dbReference>
<evidence type="ECO:0000256" key="2">
    <source>
        <dbReference type="ARBA" id="ARBA00022723"/>
    </source>
</evidence>
<accession>A0ABT1AWS6</accession>
<dbReference type="HAMAP" id="MF_01256">
    <property type="entry name" value="YfiT_hydrol"/>
    <property type="match status" value="1"/>
</dbReference>
<keyword evidence="3" id="KW-0378">Hydrolase</keyword>
<organism evidence="6 7">
    <name type="scientific">Robiginitalea marina</name>
    <dbReference type="NCBI Taxonomy" id="2954105"/>
    <lineage>
        <taxon>Bacteria</taxon>
        <taxon>Pseudomonadati</taxon>
        <taxon>Bacteroidota</taxon>
        <taxon>Flavobacteriia</taxon>
        <taxon>Flavobacteriales</taxon>
        <taxon>Flavobacteriaceae</taxon>
        <taxon>Robiginitalea</taxon>
    </lineage>
</organism>
<dbReference type="Gene3D" id="1.20.120.450">
    <property type="entry name" value="dinb family like domain"/>
    <property type="match status" value="1"/>
</dbReference>
<sequence length="181" mass="20803">MDFPSPDPLRYPIGKFHPPDSITREIQDAWISELEGLPARLSALVLPLDGHILETPYRPGGWTVRQVVHHLADSHHNSYMRFKWALTEDVPLIKVYDEKAWAALPDATQGPISLSLFHLEAVHSRLVYLLRELDAGQLLRRFRHPESGETTLLENIGRYAWHGNHHYAHIDNLLLSRGWKS</sequence>
<evidence type="ECO:0000256" key="3">
    <source>
        <dbReference type="ARBA" id="ARBA00022801"/>
    </source>
</evidence>
<dbReference type="GO" id="GO:0016740">
    <property type="term" value="F:transferase activity"/>
    <property type="evidence" value="ECO:0007669"/>
    <property type="project" value="UniProtKB-KW"/>
</dbReference>
<protein>
    <submittedName>
        <fullName evidence="6">Bacillithiol transferase BstA</fullName>
    </submittedName>
</protein>
<name>A0ABT1AWS6_9FLAO</name>
<keyword evidence="4" id="KW-0862">Zinc</keyword>
<comment type="caution">
    <text evidence="6">The sequence shown here is derived from an EMBL/GenBank/DDBJ whole genome shotgun (WGS) entry which is preliminary data.</text>
</comment>
<dbReference type="InterPro" id="IPR034660">
    <property type="entry name" value="DinB/YfiT-like"/>
</dbReference>
<evidence type="ECO:0000256" key="4">
    <source>
        <dbReference type="ARBA" id="ARBA00022833"/>
    </source>
</evidence>
<evidence type="ECO:0000256" key="1">
    <source>
        <dbReference type="ARBA" id="ARBA00022490"/>
    </source>
</evidence>
<dbReference type="RefSeq" id="WP_252740434.1">
    <property type="nucleotide sequence ID" value="NZ_JAMXIB010000002.1"/>
</dbReference>
<evidence type="ECO:0000313" key="6">
    <source>
        <dbReference type="EMBL" id="MCO5724062.1"/>
    </source>
</evidence>
<gene>
    <name evidence="6" type="primary">bstA</name>
    <name evidence="6" type="ORF">NG653_04285</name>
</gene>
<keyword evidence="1" id="KW-0963">Cytoplasm</keyword>
<keyword evidence="6" id="KW-0808">Transferase</keyword>
<dbReference type="Pfam" id="PF12867">
    <property type="entry name" value="DinB_2"/>
    <property type="match status" value="1"/>
</dbReference>
<keyword evidence="7" id="KW-1185">Reference proteome</keyword>
<dbReference type="EMBL" id="JAMXIB010000002">
    <property type="protein sequence ID" value="MCO5724062.1"/>
    <property type="molecule type" value="Genomic_DNA"/>
</dbReference>
<evidence type="ECO:0000313" key="7">
    <source>
        <dbReference type="Proteomes" id="UP001206312"/>
    </source>
</evidence>
<reference evidence="6 7" key="1">
    <citation type="submission" date="2022-06" db="EMBL/GenBank/DDBJ databases">
        <authorList>
            <person name="Xuan X."/>
        </authorList>
    </citation>
    <scope>NUCLEOTIDE SEQUENCE [LARGE SCALE GENOMIC DNA]</scope>
    <source>
        <strain evidence="6 7">2V75</strain>
    </source>
</reference>
<dbReference type="NCBIfam" id="NF009807">
    <property type="entry name" value="PRK13291.1"/>
    <property type="match status" value="1"/>
</dbReference>
<dbReference type="InterPro" id="IPR023774">
    <property type="entry name" value="Put_metal_dep_hydrolase_YfiT"/>
</dbReference>
<evidence type="ECO:0000259" key="5">
    <source>
        <dbReference type="Pfam" id="PF12867"/>
    </source>
</evidence>
<feature type="domain" description="DinB-like" evidence="5">
    <location>
        <begin position="34"/>
        <end position="170"/>
    </location>
</feature>
<proteinExistence type="inferred from homology"/>
<dbReference type="InterPro" id="IPR024775">
    <property type="entry name" value="DinB-like"/>
</dbReference>
<dbReference type="Proteomes" id="UP001206312">
    <property type="component" value="Unassembled WGS sequence"/>
</dbReference>